<dbReference type="RefSeq" id="WP_193499559.1">
    <property type="nucleotide sequence ID" value="NZ_JADCKC010000001.1"/>
</dbReference>
<evidence type="ECO:0000313" key="5">
    <source>
        <dbReference type="Proteomes" id="UP000768567"/>
    </source>
</evidence>
<dbReference type="EMBL" id="JADCKC010000001">
    <property type="protein sequence ID" value="MBE5036202.1"/>
    <property type="molecule type" value="Genomic_DNA"/>
</dbReference>
<evidence type="ECO:0000256" key="2">
    <source>
        <dbReference type="ARBA" id="ARBA00022679"/>
    </source>
</evidence>
<gene>
    <name evidence="4" type="ORF">INF35_00070</name>
</gene>
<feature type="domain" description="Methyltransferase" evidence="3">
    <location>
        <begin position="51"/>
        <end position="144"/>
    </location>
</feature>
<dbReference type="CDD" id="cd02440">
    <property type="entry name" value="AdoMet_MTases"/>
    <property type="match status" value="1"/>
</dbReference>
<dbReference type="GO" id="GO:0008168">
    <property type="term" value="F:methyltransferase activity"/>
    <property type="evidence" value="ECO:0007669"/>
    <property type="project" value="UniProtKB-KW"/>
</dbReference>
<dbReference type="InterPro" id="IPR029063">
    <property type="entry name" value="SAM-dependent_MTases_sf"/>
</dbReference>
<dbReference type="Pfam" id="PF13649">
    <property type="entry name" value="Methyltransf_25"/>
    <property type="match status" value="1"/>
</dbReference>
<dbReference type="Proteomes" id="UP000768567">
    <property type="component" value="Unassembled WGS sequence"/>
</dbReference>
<proteinExistence type="predicted"/>
<sequence length="205" mass="23280">MLDNQGFNLWAQEYDNSVRRSDENSRYPFAGYQDIMDEIFRRVLSAPGRDILDIGFGTGVLTARLYEQGCRIFGQDFSSKMIELAQQKMPEAILVQGDFSKGLAAPLRQNRYDAILATYSLHHLTDAQKVSFLGELLSCLREGGSLYIGDVAFATRRELEACRAEAGDSWDEDEIYFVFDELKSSFPTMQFEPFSYCSGLLSLRK</sequence>
<organism evidence="4 5">
    <name type="scientific">Gemmiger gallinarum</name>
    <dbReference type="NCBI Taxonomy" id="2779354"/>
    <lineage>
        <taxon>Bacteria</taxon>
        <taxon>Bacillati</taxon>
        <taxon>Bacillota</taxon>
        <taxon>Clostridia</taxon>
        <taxon>Eubacteriales</taxon>
        <taxon>Gemmiger</taxon>
    </lineage>
</organism>
<keyword evidence="2" id="KW-0808">Transferase</keyword>
<comment type="caution">
    <text evidence="4">The sequence shown here is derived from an EMBL/GenBank/DDBJ whole genome shotgun (WGS) entry which is preliminary data.</text>
</comment>
<dbReference type="InterPro" id="IPR041698">
    <property type="entry name" value="Methyltransf_25"/>
</dbReference>
<dbReference type="Gene3D" id="3.40.50.150">
    <property type="entry name" value="Vaccinia Virus protein VP39"/>
    <property type="match status" value="1"/>
</dbReference>
<keyword evidence="1 4" id="KW-0489">Methyltransferase</keyword>
<dbReference type="PANTHER" id="PTHR43861">
    <property type="entry name" value="TRANS-ACONITATE 2-METHYLTRANSFERASE-RELATED"/>
    <property type="match status" value="1"/>
</dbReference>
<evidence type="ECO:0000259" key="3">
    <source>
        <dbReference type="Pfam" id="PF13649"/>
    </source>
</evidence>
<reference evidence="4 5" key="1">
    <citation type="submission" date="2020-10" db="EMBL/GenBank/DDBJ databases">
        <title>ChiBAC.</title>
        <authorList>
            <person name="Zenner C."/>
            <person name="Hitch T.C.A."/>
            <person name="Clavel T."/>
        </authorList>
    </citation>
    <scope>NUCLEOTIDE SEQUENCE [LARGE SCALE GENOMIC DNA]</scope>
    <source>
        <strain evidence="4 5">DSM 109015</strain>
    </source>
</reference>
<dbReference type="PANTHER" id="PTHR43861:SF1">
    <property type="entry name" value="TRANS-ACONITATE 2-METHYLTRANSFERASE"/>
    <property type="match status" value="1"/>
</dbReference>
<dbReference type="GO" id="GO:0032259">
    <property type="term" value="P:methylation"/>
    <property type="evidence" value="ECO:0007669"/>
    <property type="project" value="UniProtKB-KW"/>
</dbReference>
<keyword evidence="4" id="KW-0418">Kinase</keyword>
<accession>A0ABR9QZ88</accession>
<dbReference type="GO" id="GO:0016301">
    <property type="term" value="F:kinase activity"/>
    <property type="evidence" value="ECO:0007669"/>
    <property type="project" value="UniProtKB-KW"/>
</dbReference>
<protein>
    <submittedName>
        <fullName evidence="4">Methyltransferase domain-containing protein</fullName>
    </submittedName>
</protein>
<keyword evidence="5" id="KW-1185">Reference proteome</keyword>
<name>A0ABR9QZ88_9FIRM</name>
<evidence type="ECO:0000313" key="4">
    <source>
        <dbReference type="EMBL" id="MBE5036202.1"/>
    </source>
</evidence>
<dbReference type="SUPFAM" id="SSF53335">
    <property type="entry name" value="S-adenosyl-L-methionine-dependent methyltransferases"/>
    <property type="match status" value="1"/>
</dbReference>
<evidence type="ECO:0000256" key="1">
    <source>
        <dbReference type="ARBA" id="ARBA00022603"/>
    </source>
</evidence>